<accession>A0AA40AWW6</accession>
<keyword evidence="2" id="KW-0732">Signal</keyword>
<dbReference type="Gene3D" id="3.50.50.60">
    <property type="entry name" value="FAD/NAD(P)-binding domain"/>
    <property type="match status" value="2"/>
</dbReference>
<dbReference type="SUPFAM" id="SSF51905">
    <property type="entry name" value="FAD/NAD(P)-binding domain"/>
    <property type="match status" value="1"/>
</dbReference>
<dbReference type="EMBL" id="JAUIRO010000003">
    <property type="protein sequence ID" value="KAK0723436.1"/>
    <property type="molecule type" value="Genomic_DNA"/>
</dbReference>
<dbReference type="Proteomes" id="UP001172101">
    <property type="component" value="Unassembled WGS sequence"/>
</dbReference>
<comment type="caution">
    <text evidence="3">The sequence shown here is derived from an EMBL/GenBank/DDBJ whole genome shotgun (WGS) entry which is preliminary data.</text>
</comment>
<evidence type="ECO:0000256" key="2">
    <source>
        <dbReference type="SAM" id="SignalP"/>
    </source>
</evidence>
<comment type="similarity">
    <text evidence="1">Belongs to the FAD-binding monooxygenase family.</text>
</comment>
<proteinExistence type="inferred from homology"/>
<protein>
    <recommendedName>
        <fullName evidence="5">FAD/NAD(P)-binding domain-containing protein</fullName>
    </recommendedName>
</protein>
<dbReference type="AlphaFoldDB" id="A0AA40AWW6"/>
<keyword evidence="4" id="KW-1185">Reference proteome</keyword>
<evidence type="ECO:0000313" key="3">
    <source>
        <dbReference type="EMBL" id="KAK0723436.1"/>
    </source>
</evidence>
<dbReference type="PANTHER" id="PTHR42877">
    <property type="entry name" value="L-ORNITHINE N(5)-MONOOXYGENASE-RELATED"/>
    <property type="match status" value="1"/>
</dbReference>
<dbReference type="RefSeq" id="XP_060299360.1">
    <property type="nucleotide sequence ID" value="XM_060439775.1"/>
</dbReference>
<reference evidence="3" key="1">
    <citation type="submission" date="2023-06" db="EMBL/GenBank/DDBJ databases">
        <title>Genome-scale phylogeny and comparative genomics of the fungal order Sordariales.</title>
        <authorList>
            <consortium name="Lawrence Berkeley National Laboratory"/>
            <person name="Hensen N."/>
            <person name="Bonometti L."/>
            <person name="Westerberg I."/>
            <person name="Brannstrom I.O."/>
            <person name="Guillou S."/>
            <person name="Cros-Aarteil S."/>
            <person name="Calhoun S."/>
            <person name="Haridas S."/>
            <person name="Kuo A."/>
            <person name="Mondo S."/>
            <person name="Pangilinan J."/>
            <person name="Riley R."/>
            <person name="LaButti K."/>
            <person name="Andreopoulos B."/>
            <person name="Lipzen A."/>
            <person name="Chen C."/>
            <person name="Yanf M."/>
            <person name="Daum C."/>
            <person name="Ng V."/>
            <person name="Clum A."/>
            <person name="Steindorff A."/>
            <person name="Ohm R."/>
            <person name="Martin F."/>
            <person name="Silar P."/>
            <person name="Natvig D."/>
            <person name="Lalanne C."/>
            <person name="Gautier V."/>
            <person name="Ament-velasquez S.L."/>
            <person name="Kruys A."/>
            <person name="Hutchinson M.I."/>
            <person name="Powell A.J."/>
            <person name="Barry K."/>
            <person name="Miller A.N."/>
            <person name="Grigoriev I.V."/>
            <person name="Debuchy R."/>
            <person name="Gladieux P."/>
            <person name="Thoren M.H."/>
            <person name="Johannesson H."/>
        </authorList>
    </citation>
    <scope>NUCLEOTIDE SEQUENCE</scope>
    <source>
        <strain evidence="3">SMH2392-1A</strain>
    </source>
</reference>
<dbReference type="PANTHER" id="PTHR42877:SF11">
    <property type="entry name" value="MONOOXYGENASE, PUTATIVE (AFU_ORTHOLOGUE AFUA_6G13790)-RELATED"/>
    <property type="match status" value="1"/>
</dbReference>
<dbReference type="InterPro" id="IPR036188">
    <property type="entry name" value="FAD/NAD-bd_sf"/>
</dbReference>
<feature type="signal peptide" evidence="2">
    <location>
        <begin position="1"/>
        <end position="21"/>
    </location>
</feature>
<organism evidence="3 4">
    <name type="scientific">Lasiosphaeria miniovina</name>
    <dbReference type="NCBI Taxonomy" id="1954250"/>
    <lineage>
        <taxon>Eukaryota</taxon>
        <taxon>Fungi</taxon>
        <taxon>Dikarya</taxon>
        <taxon>Ascomycota</taxon>
        <taxon>Pezizomycotina</taxon>
        <taxon>Sordariomycetes</taxon>
        <taxon>Sordariomycetidae</taxon>
        <taxon>Sordariales</taxon>
        <taxon>Lasiosphaeriaceae</taxon>
        <taxon>Lasiosphaeria</taxon>
    </lineage>
</organism>
<gene>
    <name evidence="3" type="ORF">B0T26DRAFT_675006</name>
</gene>
<evidence type="ECO:0000256" key="1">
    <source>
        <dbReference type="ARBA" id="ARBA00010139"/>
    </source>
</evidence>
<dbReference type="GeneID" id="85323045"/>
<sequence>MRLYCLCFNIAGLQSFASTLAHTGNYPPGLDLACKRVAVIGAGSSAIQVVPTVQPVVKSLVNFFVGRLDPGGRATVYTEQQKQQFRDDPAVLLAYRREVDHELNSRFPNFYKGSPQQQASRDIVEKSMRERLYKMAPVLREQLVPKLDVGCKRVTLGEGYLEALQEANVELVRDGIAEVTATGVVTASDKTYEVDIIIAATSYDTSYVPAFAVTGRAGVDLGQTWAKTGAEAYFTCAVPDMPNYFNALLMPSIEAWCKGGTVTGRIAGPWPGSFNHFLESVRSPRFQDFEFTYRSKNHFAYLGNSLTLRDIKKEDLG</sequence>
<feature type="chain" id="PRO_5041404770" description="FAD/NAD(P)-binding domain-containing protein" evidence="2">
    <location>
        <begin position="22"/>
        <end position="317"/>
    </location>
</feature>
<evidence type="ECO:0000313" key="4">
    <source>
        <dbReference type="Proteomes" id="UP001172101"/>
    </source>
</evidence>
<evidence type="ECO:0008006" key="5">
    <source>
        <dbReference type="Google" id="ProtNLM"/>
    </source>
</evidence>
<name>A0AA40AWW6_9PEZI</name>
<dbReference type="InterPro" id="IPR051209">
    <property type="entry name" value="FAD-bind_Monooxygenase_sf"/>
</dbReference>